<evidence type="ECO:0000313" key="4">
    <source>
        <dbReference type="Proteomes" id="UP000823618"/>
    </source>
</evidence>
<comment type="similarity">
    <text evidence="1 2">Belongs to the glycogen phosphorylase family.</text>
</comment>
<dbReference type="SUPFAM" id="SSF53756">
    <property type="entry name" value="UDP-Glycosyltransferase/glycogen phosphorylase"/>
    <property type="match status" value="1"/>
</dbReference>
<evidence type="ECO:0000256" key="1">
    <source>
        <dbReference type="ARBA" id="ARBA00006047"/>
    </source>
</evidence>
<dbReference type="GO" id="GO:0005980">
    <property type="term" value="P:glycogen catabolic process"/>
    <property type="evidence" value="ECO:0007669"/>
    <property type="project" value="TreeGrafter"/>
</dbReference>
<dbReference type="GO" id="GO:0008184">
    <property type="term" value="F:glycogen phosphorylase activity"/>
    <property type="evidence" value="ECO:0007669"/>
    <property type="project" value="InterPro"/>
</dbReference>
<organism evidence="3 4">
    <name type="scientific">Candidatus Scybalomonas excrementavium</name>
    <dbReference type="NCBI Taxonomy" id="2840943"/>
    <lineage>
        <taxon>Bacteria</taxon>
        <taxon>Bacillati</taxon>
        <taxon>Bacillota</taxon>
        <taxon>Clostridia</taxon>
        <taxon>Lachnospirales</taxon>
        <taxon>Lachnospiraceae</taxon>
        <taxon>Lachnospiraceae incertae sedis</taxon>
        <taxon>Candidatus Scybalomonas</taxon>
    </lineage>
</organism>
<dbReference type="EC" id="2.4.1.1" evidence="2"/>
<reference evidence="3" key="2">
    <citation type="journal article" date="2021" name="PeerJ">
        <title>Extensive microbial diversity within the chicken gut microbiome revealed by metagenomics and culture.</title>
        <authorList>
            <person name="Gilroy R."/>
            <person name="Ravi A."/>
            <person name="Getino M."/>
            <person name="Pursley I."/>
            <person name="Horton D.L."/>
            <person name="Alikhan N.F."/>
            <person name="Baker D."/>
            <person name="Gharbi K."/>
            <person name="Hall N."/>
            <person name="Watson M."/>
            <person name="Adriaenssens E.M."/>
            <person name="Foster-Nyarko E."/>
            <person name="Jarju S."/>
            <person name="Secka A."/>
            <person name="Antonio M."/>
            <person name="Oren A."/>
            <person name="Chaudhuri R.R."/>
            <person name="La Ragione R."/>
            <person name="Hildebrand F."/>
            <person name="Pallen M.J."/>
        </authorList>
    </citation>
    <scope>NUCLEOTIDE SEQUENCE</scope>
    <source>
        <strain evidence="3">E3-2379</strain>
    </source>
</reference>
<dbReference type="GO" id="GO:0005737">
    <property type="term" value="C:cytoplasm"/>
    <property type="evidence" value="ECO:0007669"/>
    <property type="project" value="TreeGrafter"/>
</dbReference>
<dbReference type="Gene3D" id="3.40.50.2000">
    <property type="entry name" value="Glycogen Phosphorylase B"/>
    <property type="match status" value="2"/>
</dbReference>
<dbReference type="PANTHER" id="PTHR11468:SF3">
    <property type="entry name" value="GLYCOGEN PHOSPHORYLASE, LIVER FORM"/>
    <property type="match status" value="1"/>
</dbReference>
<evidence type="ECO:0000313" key="3">
    <source>
        <dbReference type="EMBL" id="MBO8462704.1"/>
    </source>
</evidence>
<comment type="catalytic activity">
    <reaction evidence="2">
        <text>[(1-&gt;4)-alpha-D-glucosyl](n) + phosphate = [(1-&gt;4)-alpha-D-glucosyl](n-1) + alpha-D-glucose 1-phosphate</text>
        <dbReference type="Rhea" id="RHEA:41732"/>
        <dbReference type="Rhea" id="RHEA-COMP:9584"/>
        <dbReference type="Rhea" id="RHEA-COMP:9586"/>
        <dbReference type="ChEBI" id="CHEBI:15444"/>
        <dbReference type="ChEBI" id="CHEBI:43474"/>
        <dbReference type="ChEBI" id="CHEBI:58601"/>
        <dbReference type="EC" id="2.4.1.1"/>
    </reaction>
</comment>
<reference evidence="3" key="1">
    <citation type="submission" date="2020-10" db="EMBL/GenBank/DDBJ databases">
        <authorList>
            <person name="Gilroy R."/>
        </authorList>
    </citation>
    <scope>NUCLEOTIDE SEQUENCE</scope>
    <source>
        <strain evidence="3">E3-2379</strain>
    </source>
</reference>
<keyword evidence="2" id="KW-0808">Transferase</keyword>
<keyword evidence="2" id="KW-0663">Pyridoxal phosphate</keyword>
<protein>
    <recommendedName>
        <fullName evidence="2">Alpha-1,4 glucan phosphorylase</fullName>
        <ecNumber evidence="2">2.4.1.1</ecNumber>
    </recommendedName>
</protein>
<sequence>RLHKEIVGKDWFMTLLDVKDYIKTKERMLEDYEDEKSWEKKMLVNIAKAGFFSSDRTIEEYNNDIWHL</sequence>
<dbReference type="Proteomes" id="UP000823618">
    <property type="component" value="Unassembled WGS sequence"/>
</dbReference>
<comment type="caution">
    <text evidence="3">The sequence shown here is derived from an EMBL/GenBank/DDBJ whole genome shotgun (WGS) entry which is preliminary data.</text>
</comment>
<dbReference type="InterPro" id="IPR000811">
    <property type="entry name" value="Glyco_trans_35"/>
</dbReference>
<accession>A0A9D9HYA2</accession>
<dbReference type="EMBL" id="JADIML010000063">
    <property type="protein sequence ID" value="MBO8462704.1"/>
    <property type="molecule type" value="Genomic_DNA"/>
</dbReference>
<dbReference type="Pfam" id="PF00343">
    <property type="entry name" value="Phosphorylase"/>
    <property type="match status" value="1"/>
</dbReference>
<comment type="function">
    <text evidence="2">Allosteric enzyme that catalyzes the rate-limiting step in glycogen catabolism, the phosphorolytic cleavage of glycogen to produce glucose-1-phosphate, and plays a central role in maintaining cellular and organismal glucose homeostasis.</text>
</comment>
<comment type="cofactor">
    <cofactor evidence="2">
        <name>pyridoxal 5'-phosphate</name>
        <dbReference type="ChEBI" id="CHEBI:597326"/>
    </cofactor>
</comment>
<evidence type="ECO:0000256" key="2">
    <source>
        <dbReference type="RuleBase" id="RU000587"/>
    </source>
</evidence>
<dbReference type="AlphaFoldDB" id="A0A9D9HYA2"/>
<proteinExistence type="inferred from homology"/>
<keyword evidence="2" id="KW-0119">Carbohydrate metabolism</keyword>
<name>A0A9D9HYA2_9FIRM</name>
<dbReference type="GO" id="GO:0030170">
    <property type="term" value="F:pyridoxal phosphate binding"/>
    <property type="evidence" value="ECO:0007669"/>
    <property type="project" value="TreeGrafter"/>
</dbReference>
<gene>
    <name evidence="3" type="ORF">IAC13_02090</name>
</gene>
<dbReference type="PANTHER" id="PTHR11468">
    <property type="entry name" value="GLYCOGEN PHOSPHORYLASE"/>
    <property type="match status" value="1"/>
</dbReference>
<keyword evidence="2" id="KW-0328">Glycosyltransferase</keyword>
<feature type="non-terminal residue" evidence="3">
    <location>
        <position position="1"/>
    </location>
</feature>